<keyword evidence="1" id="KW-0472">Membrane</keyword>
<organism evidence="3 4">
    <name type="scientific">Ligilactobacillus salivarius</name>
    <dbReference type="NCBI Taxonomy" id="1624"/>
    <lineage>
        <taxon>Bacteria</taxon>
        <taxon>Bacillati</taxon>
        <taxon>Bacillota</taxon>
        <taxon>Bacilli</taxon>
        <taxon>Lactobacillales</taxon>
        <taxon>Lactobacillaceae</taxon>
        <taxon>Ligilactobacillus</taxon>
    </lineage>
</organism>
<dbReference type="RefSeq" id="WP_044004899.1">
    <property type="nucleotide sequence ID" value="NZ_CP007646.1"/>
</dbReference>
<dbReference type="PANTHER" id="PTHR14969:SF13">
    <property type="entry name" value="AT30094P"/>
    <property type="match status" value="1"/>
</dbReference>
<dbReference type="SUPFAM" id="SSF48317">
    <property type="entry name" value="Acid phosphatase/Vanadium-dependent haloperoxidase"/>
    <property type="match status" value="1"/>
</dbReference>
<evidence type="ECO:0000256" key="1">
    <source>
        <dbReference type="SAM" id="Phobius"/>
    </source>
</evidence>
<reference evidence="3 4" key="1">
    <citation type="journal article" date="2014" name="BMC Genomics">
        <title>Unusual genome complexity in Lactobacillus salivarius JCM1046.</title>
        <authorList>
            <person name="Raftis E.J."/>
            <person name="Forde B.M."/>
            <person name="Claesson M.J."/>
            <person name="O'Toole P.W."/>
        </authorList>
    </citation>
    <scope>NUCLEOTIDE SEQUENCE [LARGE SCALE GENOMIC DNA]</scope>
    <source>
        <strain evidence="3 4">JCM1046</strain>
    </source>
</reference>
<feature type="domain" description="Phosphatidic acid phosphatase type 2/haloperoxidase" evidence="2">
    <location>
        <begin position="103"/>
        <end position="215"/>
    </location>
</feature>
<dbReference type="InterPro" id="IPR036938">
    <property type="entry name" value="PAP2/HPO_sf"/>
</dbReference>
<name>A0A089QFL3_9LACO</name>
<keyword evidence="1" id="KW-1133">Transmembrane helix</keyword>
<keyword evidence="1" id="KW-0812">Transmembrane</keyword>
<dbReference type="PANTHER" id="PTHR14969">
    <property type="entry name" value="SPHINGOSINE-1-PHOSPHATE PHOSPHOHYDROLASE"/>
    <property type="match status" value="1"/>
</dbReference>
<dbReference type="EMBL" id="CP007646">
    <property type="protein sequence ID" value="AIR10623.1"/>
    <property type="molecule type" value="Genomic_DNA"/>
</dbReference>
<feature type="transmembrane region" description="Helical" evidence="1">
    <location>
        <begin position="20"/>
        <end position="42"/>
    </location>
</feature>
<feature type="transmembrane region" description="Helical" evidence="1">
    <location>
        <begin position="200"/>
        <end position="218"/>
    </location>
</feature>
<feature type="transmembrane region" description="Helical" evidence="1">
    <location>
        <begin position="71"/>
        <end position="97"/>
    </location>
</feature>
<evidence type="ECO:0000313" key="3">
    <source>
        <dbReference type="EMBL" id="AIR10623.1"/>
    </source>
</evidence>
<dbReference type="Pfam" id="PF01569">
    <property type="entry name" value="PAP2"/>
    <property type="match status" value="1"/>
</dbReference>
<evidence type="ECO:0000259" key="2">
    <source>
        <dbReference type="SMART" id="SM00014"/>
    </source>
</evidence>
<accession>A0A089QFL3</accession>
<keyword evidence="3" id="KW-0378">Hydrolase</keyword>
<feature type="transmembrane region" description="Helical" evidence="1">
    <location>
        <begin position="145"/>
        <end position="164"/>
    </location>
</feature>
<dbReference type="InterPro" id="IPR000326">
    <property type="entry name" value="PAP2/HPO"/>
</dbReference>
<gene>
    <name evidence="3" type="primary">pgpB</name>
    <name evidence="3" type="ORF">LSJ_0943c</name>
</gene>
<dbReference type="SMART" id="SM00014">
    <property type="entry name" value="acidPPc"/>
    <property type="match status" value="1"/>
</dbReference>
<dbReference type="Gene3D" id="1.20.144.10">
    <property type="entry name" value="Phosphatidic acid phosphatase type 2/haloperoxidase"/>
    <property type="match status" value="2"/>
</dbReference>
<dbReference type="Proteomes" id="UP000029488">
    <property type="component" value="Chromosome"/>
</dbReference>
<feature type="transmembrane region" description="Helical" evidence="1">
    <location>
        <begin position="104"/>
        <end position="125"/>
    </location>
</feature>
<dbReference type="CDD" id="cd03392">
    <property type="entry name" value="PAP2_like_2"/>
    <property type="match status" value="1"/>
</dbReference>
<protein>
    <submittedName>
        <fullName evidence="3">Phosphatidylglycerophosphatase B</fullName>
        <ecNumber evidence="3">3.1.3.27</ecNumber>
    </submittedName>
</protein>
<evidence type="ECO:0000313" key="4">
    <source>
        <dbReference type="Proteomes" id="UP000029488"/>
    </source>
</evidence>
<dbReference type="KEGG" id="lsj:LSJ_0943c"/>
<dbReference type="AlphaFoldDB" id="A0A089QFL3"/>
<proteinExistence type="predicted"/>
<dbReference type="GO" id="GO:0008962">
    <property type="term" value="F:phosphatidylglycerophosphatase activity"/>
    <property type="evidence" value="ECO:0007669"/>
    <property type="project" value="UniProtKB-EC"/>
</dbReference>
<sequence>MNARKNSSDFPVRRWYGDAFGISGAVFLLTLLLVIFNVKVFVNFEDNITATFQSMFGLPKMDYSGGLLNDIMTFVASYFDTKPIIAITIVVGIVLILRRQIKIGIWLMYVVASGGIIGLVLKALIKRPRPLHHLPIDNGYSFPSGHSLASTLLIWAIIFVVLPLIKKENVRRIVDWLLVLLWVLILFSRLYFAAHHFGDVLGGVSFSLAWLWLNMALYPKIFMRN</sequence>
<dbReference type="EC" id="3.1.3.27" evidence="3"/>
<feature type="transmembrane region" description="Helical" evidence="1">
    <location>
        <begin position="176"/>
        <end position="194"/>
    </location>
</feature>